<sequence length="261" mass="28465">MPKRGAFIVVEGLDRSGKTTQTSRLYDRLSQSGTPVKLYKFPDRTTATGKMIDSYLRSQSELDDRAIHLLFSANRWEAACSMIKELETGTTIICDRYAFSGIAFSAAKALPPPSSSSLSSPDTNSTNPSKSISTSTLSYEWCRAPDTGLPAPDLVIFLDVSEAVAQARGGYGQERYEKADMQRRVRAVFQRIAIEFPPVDVGRRAQGELEGGLRWINIDAGQDMDKVGADIWNCVEALVGGVGTPLGRLWSDAILNPPGLL</sequence>
<evidence type="ECO:0000256" key="4">
    <source>
        <dbReference type="ARBA" id="ARBA00017144"/>
    </source>
</evidence>
<evidence type="ECO:0000256" key="2">
    <source>
        <dbReference type="ARBA" id="ARBA00009776"/>
    </source>
</evidence>
<dbReference type="EMBL" id="MU128928">
    <property type="protein sequence ID" value="KAF9517970.1"/>
    <property type="molecule type" value="Genomic_DNA"/>
</dbReference>
<comment type="similarity">
    <text evidence="2">Belongs to the thymidylate kinase family.</text>
</comment>
<feature type="domain" description="Thymidylate kinase-like" evidence="11">
    <location>
        <begin position="10"/>
        <end position="109"/>
    </location>
</feature>
<dbReference type="InterPro" id="IPR027417">
    <property type="entry name" value="P-loop_NTPase"/>
</dbReference>
<evidence type="ECO:0000256" key="9">
    <source>
        <dbReference type="ARBA" id="ARBA00022840"/>
    </source>
</evidence>
<dbReference type="CDD" id="cd01672">
    <property type="entry name" value="TMPK"/>
    <property type="match status" value="1"/>
</dbReference>
<accession>A0A9P6B5L5</accession>
<comment type="pathway">
    <text evidence="1">Pyrimidine metabolism; dTTP biosynthesis.</text>
</comment>
<dbReference type="Pfam" id="PF02223">
    <property type="entry name" value="Thymidylate_kin"/>
    <property type="match status" value="1"/>
</dbReference>
<evidence type="ECO:0000256" key="7">
    <source>
        <dbReference type="ARBA" id="ARBA00022741"/>
    </source>
</evidence>
<dbReference type="GO" id="GO:0005634">
    <property type="term" value="C:nucleus"/>
    <property type="evidence" value="ECO:0007669"/>
    <property type="project" value="TreeGrafter"/>
</dbReference>
<dbReference type="GO" id="GO:0006235">
    <property type="term" value="P:dTTP biosynthetic process"/>
    <property type="evidence" value="ECO:0007669"/>
    <property type="project" value="TreeGrafter"/>
</dbReference>
<comment type="caution">
    <text evidence="12">The sequence shown here is derived from an EMBL/GenBank/DDBJ whole genome shotgun (WGS) entry which is preliminary data.</text>
</comment>
<protein>
    <recommendedName>
        <fullName evidence="4">Thymidylate kinase</fullName>
        <ecNumber evidence="3">2.7.4.9</ecNumber>
    </recommendedName>
</protein>
<evidence type="ECO:0000256" key="3">
    <source>
        <dbReference type="ARBA" id="ARBA00012980"/>
    </source>
</evidence>
<dbReference type="PROSITE" id="PS01331">
    <property type="entry name" value="THYMIDYLATE_KINASE"/>
    <property type="match status" value="1"/>
</dbReference>
<dbReference type="GO" id="GO:0005524">
    <property type="term" value="F:ATP binding"/>
    <property type="evidence" value="ECO:0007669"/>
    <property type="project" value="UniProtKB-KW"/>
</dbReference>
<keyword evidence="6" id="KW-0545">Nucleotide biosynthesis</keyword>
<dbReference type="GO" id="GO:0006233">
    <property type="term" value="P:dTDP biosynthetic process"/>
    <property type="evidence" value="ECO:0007669"/>
    <property type="project" value="InterPro"/>
</dbReference>
<keyword evidence="7" id="KW-0547">Nucleotide-binding</keyword>
<reference evidence="12" key="1">
    <citation type="journal article" date="2020" name="Nat. Commun.">
        <title>Large-scale genome sequencing of mycorrhizal fungi provides insights into the early evolution of symbiotic traits.</title>
        <authorList>
            <person name="Miyauchi S."/>
            <person name="Kiss E."/>
            <person name="Kuo A."/>
            <person name="Drula E."/>
            <person name="Kohler A."/>
            <person name="Sanchez-Garcia M."/>
            <person name="Morin E."/>
            <person name="Andreopoulos B."/>
            <person name="Barry K.W."/>
            <person name="Bonito G."/>
            <person name="Buee M."/>
            <person name="Carver A."/>
            <person name="Chen C."/>
            <person name="Cichocki N."/>
            <person name="Clum A."/>
            <person name="Culley D."/>
            <person name="Crous P.W."/>
            <person name="Fauchery L."/>
            <person name="Girlanda M."/>
            <person name="Hayes R.D."/>
            <person name="Keri Z."/>
            <person name="LaButti K."/>
            <person name="Lipzen A."/>
            <person name="Lombard V."/>
            <person name="Magnuson J."/>
            <person name="Maillard F."/>
            <person name="Murat C."/>
            <person name="Nolan M."/>
            <person name="Ohm R.A."/>
            <person name="Pangilinan J."/>
            <person name="Pereira M.F."/>
            <person name="Perotto S."/>
            <person name="Peter M."/>
            <person name="Pfister S."/>
            <person name="Riley R."/>
            <person name="Sitrit Y."/>
            <person name="Stielow J.B."/>
            <person name="Szollosi G."/>
            <person name="Zifcakova L."/>
            <person name="Stursova M."/>
            <person name="Spatafora J.W."/>
            <person name="Tedersoo L."/>
            <person name="Vaario L.M."/>
            <person name="Yamada A."/>
            <person name="Yan M."/>
            <person name="Wang P."/>
            <person name="Xu J."/>
            <person name="Bruns T."/>
            <person name="Baldrian P."/>
            <person name="Vilgalys R."/>
            <person name="Dunand C."/>
            <person name="Henrissat B."/>
            <person name="Grigoriev I.V."/>
            <person name="Hibbett D."/>
            <person name="Nagy L.G."/>
            <person name="Martin F.M."/>
        </authorList>
    </citation>
    <scope>NUCLEOTIDE SEQUENCE</scope>
    <source>
        <strain evidence="12">UP504</strain>
    </source>
</reference>
<organism evidence="12 13">
    <name type="scientific">Hydnum rufescens UP504</name>
    <dbReference type="NCBI Taxonomy" id="1448309"/>
    <lineage>
        <taxon>Eukaryota</taxon>
        <taxon>Fungi</taxon>
        <taxon>Dikarya</taxon>
        <taxon>Basidiomycota</taxon>
        <taxon>Agaricomycotina</taxon>
        <taxon>Agaricomycetes</taxon>
        <taxon>Cantharellales</taxon>
        <taxon>Hydnaceae</taxon>
        <taxon>Hydnum</taxon>
    </lineage>
</organism>
<dbReference type="GO" id="GO:0005829">
    <property type="term" value="C:cytosol"/>
    <property type="evidence" value="ECO:0007669"/>
    <property type="project" value="TreeGrafter"/>
</dbReference>
<evidence type="ECO:0000256" key="8">
    <source>
        <dbReference type="ARBA" id="ARBA00022777"/>
    </source>
</evidence>
<evidence type="ECO:0000256" key="5">
    <source>
        <dbReference type="ARBA" id="ARBA00022679"/>
    </source>
</evidence>
<dbReference type="PANTHER" id="PTHR10344">
    <property type="entry name" value="THYMIDYLATE KINASE"/>
    <property type="match status" value="1"/>
</dbReference>
<keyword evidence="5" id="KW-0808">Transferase</keyword>
<dbReference type="Proteomes" id="UP000886523">
    <property type="component" value="Unassembled WGS sequence"/>
</dbReference>
<keyword evidence="13" id="KW-1185">Reference proteome</keyword>
<dbReference type="PANTHER" id="PTHR10344:SF1">
    <property type="entry name" value="THYMIDYLATE KINASE"/>
    <property type="match status" value="1"/>
</dbReference>
<dbReference type="GO" id="GO:0004798">
    <property type="term" value="F:dTMP kinase activity"/>
    <property type="evidence" value="ECO:0007669"/>
    <property type="project" value="UniProtKB-EC"/>
</dbReference>
<proteinExistence type="inferred from homology"/>
<dbReference type="Gene3D" id="3.40.50.300">
    <property type="entry name" value="P-loop containing nucleotide triphosphate hydrolases"/>
    <property type="match status" value="1"/>
</dbReference>
<evidence type="ECO:0000313" key="13">
    <source>
        <dbReference type="Proteomes" id="UP000886523"/>
    </source>
</evidence>
<dbReference type="FunFam" id="3.40.50.300:FF:000679">
    <property type="entry name" value="Thymidylate kinase"/>
    <property type="match status" value="1"/>
</dbReference>
<dbReference type="InterPro" id="IPR018095">
    <property type="entry name" value="Thymidylate_kin_CS"/>
</dbReference>
<dbReference type="EC" id="2.7.4.9" evidence="3"/>
<evidence type="ECO:0000256" key="10">
    <source>
        <dbReference type="SAM" id="MobiDB-lite"/>
    </source>
</evidence>
<dbReference type="GO" id="GO:0006227">
    <property type="term" value="P:dUDP biosynthetic process"/>
    <property type="evidence" value="ECO:0007669"/>
    <property type="project" value="TreeGrafter"/>
</dbReference>
<dbReference type="GO" id="GO:0004550">
    <property type="term" value="F:nucleoside diphosphate kinase activity"/>
    <property type="evidence" value="ECO:0007669"/>
    <property type="project" value="TreeGrafter"/>
</dbReference>
<dbReference type="OrthoDB" id="425602at2759"/>
<dbReference type="InterPro" id="IPR039430">
    <property type="entry name" value="Thymidylate_kin-like_dom"/>
</dbReference>
<feature type="region of interest" description="Disordered" evidence="10">
    <location>
        <begin position="113"/>
        <end position="132"/>
    </location>
</feature>
<evidence type="ECO:0000256" key="6">
    <source>
        <dbReference type="ARBA" id="ARBA00022727"/>
    </source>
</evidence>
<evidence type="ECO:0000313" key="12">
    <source>
        <dbReference type="EMBL" id="KAF9517970.1"/>
    </source>
</evidence>
<gene>
    <name evidence="12" type="ORF">BS47DRAFT_1325832</name>
</gene>
<evidence type="ECO:0000259" key="11">
    <source>
        <dbReference type="Pfam" id="PF02223"/>
    </source>
</evidence>
<dbReference type="AlphaFoldDB" id="A0A9P6B5L5"/>
<name>A0A9P6B5L5_9AGAM</name>
<keyword evidence="9" id="KW-0067">ATP-binding</keyword>
<feature type="compositionally biased region" description="Low complexity" evidence="10">
    <location>
        <begin position="113"/>
        <end position="131"/>
    </location>
</feature>
<dbReference type="SUPFAM" id="SSF52540">
    <property type="entry name" value="P-loop containing nucleoside triphosphate hydrolases"/>
    <property type="match status" value="1"/>
</dbReference>
<dbReference type="HAMAP" id="MF_00165">
    <property type="entry name" value="Thymidylate_kinase"/>
    <property type="match status" value="1"/>
</dbReference>
<evidence type="ECO:0000256" key="1">
    <source>
        <dbReference type="ARBA" id="ARBA00004992"/>
    </source>
</evidence>
<dbReference type="InterPro" id="IPR018094">
    <property type="entry name" value="Thymidylate_kinase"/>
</dbReference>
<keyword evidence="8" id="KW-0418">Kinase</keyword>
<dbReference type="NCBIfam" id="TIGR00041">
    <property type="entry name" value="DTMP_kinase"/>
    <property type="match status" value="1"/>
</dbReference>